<dbReference type="InterPro" id="IPR053151">
    <property type="entry name" value="RNase_H-like"/>
</dbReference>
<sequence>MSKTIELLEINTDGGSRGNPGQAAIGVVAKDEGKEVFTLSEKIGETTNNVAEYTAVLRALETISESNIPSEKIRFILDSELIVRQITGLYKVKQPHLKELKNKIVELIKQLRDRGLIKLMAFSTVPREKNKEADQLVNDALDSQ</sequence>
<protein>
    <submittedName>
        <fullName evidence="2">Ribonuclease HI</fullName>
    </submittedName>
</protein>
<dbReference type="Proteomes" id="UP000034835">
    <property type="component" value="Unassembled WGS sequence"/>
</dbReference>
<comment type="caution">
    <text evidence="2">The sequence shown here is derived from an EMBL/GenBank/DDBJ whole genome shotgun (WGS) entry which is preliminary data.</text>
</comment>
<dbReference type="STRING" id="1618384.UW68_C0013G0022"/>
<dbReference type="EMBL" id="LCJG01000013">
    <property type="protein sequence ID" value="KKT73279.1"/>
    <property type="molecule type" value="Genomic_DNA"/>
</dbReference>
<reference evidence="2 3" key="1">
    <citation type="journal article" date="2015" name="Nature">
        <title>rRNA introns, odd ribosomes, and small enigmatic genomes across a large radiation of phyla.</title>
        <authorList>
            <person name="Brown C.T."/>
            <person name="Hug L.A."/>
            <person name="Thomas B.C."/>
            <person name="Sharon I."/>
            <person name="Castelle C.J."/>
            <person name="Singh A."/>
            <person name="Wilkins M.J."/>
            <person name="Williams K.H."/>
            <person name="Banfield J.F."/>
        </authorList>
    </citation>
    <scope>NUCLEOTIDE SEQUENCE [LARGE SCALE GENOMIC DNA]</scope>
</reference>
<gene>
    <name evidence="2" type="ORF">UW68_C0013G0022</name>
</gene>
<dbReference type="Gene3D" id="3.30.420.10">
    <property type="entry name" value="Ribonuclease H-like superfamily/Ribonuclease H"/>
    <property type="match status" value="1"/>
</dbReference>
<dbReference type="PATRIC" id="fig|1618384.3.peg.425"/>
<dbReference type="InterPro" id="IPR012337">
    <property type="entry name" value="RNaseH-like_sf"/>
</dbReference>
<dbReference type="SUPFAM" id="SSF53098">
    <property type="entry name" value="Ribonuclease H-like"/>
    <property type="match status" value="1"/>
</dbReference>
<dbReference type="AlphaFoldDB" id="A0A0G1MMP7"/>
<dbReference type="InterPro" id="IPR036397">
    <property type="entry name" value="RNaseH_sf"/>
</dbReference>
<feature type="domain" description="RNase H type-1" evidence="1">
    <location>
        <begin position="4"/>
        <end position="142"/>
    </location>
</feature>
<proteinExistence type="predicted"/>
<dbReference type="CDD" id="cd09279">
    <property type="entry name" value="RNase_HI_like"/>
    <property type="match status" value="1"/>
</dbReference>
<dbReference type="PANTHER" id="PTHR47723:SF19">
    <property type="entry name" value="POLYNUCLEOTIDYL TRANSFERASE, RIBONUCLEASE H-LIKE SUPERFAMILY PROTEIN"/>
    <property type="match status" value="1"/>
</dbReference>
<organism evidence="2 3">
    <name type="scientific">Candidatus Collierbacteria bacterium GW2011_GWB1_44_6</name>
    <dbReference type="NCBI Taxonomy" id="1618384"/>
    <lineage>
        <taxon>Bacteria</taxon>
        <taxon>Candidatus Collieribacteriota</taxon>
    </lineage>
</organism>
<dbReference type="PANTHER" id="PTHR47723">
    <property type="entry name" value="OS05G0353850 PROTEIN"/>
    <property type="match status" value="1"/>
</dbReference>
<evidence type="ECO:0000259" key="1">
    <source>
        <dbReference type="PROSITE" id="PS50879"/>
    </source>
</evidence>
<dbReference type="Pfam" id="PF13456">
    <property type="entry name" value="RVT_3"/>
    <property type="match status" value="1"/>
</dbReference>
<dbReference type="InterPro" id="IPR002156">
    <property type="entry name" value="RNaseH_domain"/>
</dbReference>
<evidence type="ECO:0000313" key="3">
    <source>
        <dbReference type="Proteomes" id="UP000034835"/>
    </source>
</evidence>
<evidence type="ECO:0000313" key="2">
    <source>
        <dbReference type="EMBL" id="KKT73279.1"/>
    </source>
</evidence>
<name>A0A0G1MMP7_9BACT</name>
<dbReference type="PROSITE" id="PS50879">
    <property type="entry name" value="RNASE_H_1"/>
    <property type="match status" value="1"/>
</dbReference>
<dbReference type="GO" id="GO:0003676">
    <property type="term" value="F:nucleic acid binding"/>
    <property type="evidence" value="ECO:0007669"/>
    <property type="project" value="InterPro"/>
</dbReference>
<accession>A0A0G1MMP7</accession>
<dbReference type="GO" id="GO:0004523">
    <property type="term" value="F:RNA-DNA hybrid ribonuclease activity"/>
    <property type="evidence" value="ECO:0007669"/>
    <property type="project" value="InterPro"/>
</dbReference>